<feature type="region of interest" description="Disordered" evidence="1">
    <location>
        <begin position="1"/>
        <end position="79"/>
    </location>
</feature>
<proteinExistence type="predicted"/>
<feature type="compositionally biased region" description="Gly residues" evidence="1">
    <location>
        <begin position="1"/>
        <end position="18"/>
    </location>
</feature>
<evidence type="ECO:0000313" key="3">
    <source>
        <dbReference type="Proteomes" id="UP000239494"/>
    </source>
</evidence>
<name>A0A2T0TMH8_9PSEU</name>
<feature type="compositionally biased region" description="Basic residues" evidence="1">
    <location>
        <begin position="23"/>
        <end position="50"/>
    </location>
</feature>
<evidence type="ECO:0000256" key="1">
    <source>
        <dbReference type="SAM" id="MobiDB-lite"/>
    </source>
</evidence>
<gene>
    <name evidence="2" type="ORF">CLV43_1011128</name>
</gene>
<comment type="caution">
    <text evidence="2">The sequence shown here is derived from an EMBL/GenBank/DDBJ whole genome shotgun (WGS) entry which is preliminary data.</text>
</comment>
<dbReference type="EMBL" id="PVTF01000001">
    <property type="protein sequence ID" value="PRY46847.1"/>
    <property type="molecule type" value="Genomic_DNA"/>
</dbReference>
<protein>
    <submittedName>
        <fullName evidence="2">Uncharacterized protein</fullName>
    </submittedName>
</protein>
<organism evidence="2 3">
    <name type="scientific">Umezawaea tangerina</name>
    <dbReference type="NCBI Taxonomy" id="84725"/>
    <lineage>
        <taxon>Bacteria</taxon>
        <taxon>Bacillati</taxon>
        <taxon>Actinomycetota</taxon>
        <taxon>Actinomycetes</taxon>
        <taxon>Pseudonocardiales</taxon>
        <taxon>Pseudonocardiaceae</taxon>
        <taxon>Umezawaea</taxon>
    </lineage>
</organism>
<sequence>MGWGVRSLGGGGGGGAEFGGRSRVGRHRGGWSRVGRHRGGWSRAGRHRGGTSRTGLHSGGTPELGLTTAARTSPPKPWVPPGPAQLAAQAPGLTAVKPVPAVPPRGVRTRPPHSWGSSVSTVPPREVRTRSLPPWGSSVPAAPPREVRTRSLPPWGSSVPAAPPREVRTRSLPPWGSSVPAAPPREVRTRSLPPWGSSVPAAPLVGLASGPPNVRSPAPGARLSQCLTPVCQDDKAVLTNRGEAGGRCVSGAGGDLASPDIELRSTRHPRLRRRTRHRLAPIRPQALRAGCALAGCAQRGGGWLVGGCRARCVSGGLLADEDFAACGAVGEGVEHVRGGGFGA</sequence>
<keyword evidence="3" id="KW-1185">Reference proteome</keyword>
<accession>A0A2T0TMH8</accession>
<dbReference type="AlphaFoldDB" id="A0A2T0TMH8"/>
<feature type="region of interest" description="Disordered" evidence="1">
    <location>
        <begin position="96"/>
        <end position="194"/>
    </location>
</feature>
<reference evidence="2 3" key="1">
    <citation type="submission" date="2018-03" db="EMBL/GenBank/DDBJ databases">
        <title>Genomic Encyclopedia of Archaeal and Bacterial Type Strains, Phase II (KMG-II): from individual species to whole genera.</title>
        <authorList>
            <person name="Goeker M."/>
        </authorList>
    </citation>
    <scope>NUCLEOTIDE SEQUENCE [LARGE SCALE GENOMIC DNA]</scope>
    <source>
        <strain evidence="2 3">DSM 44720</strain>
    </source>
</reference>
<dbReference type="Proteomes" id="UP000239494">
    <property type="component" value="Unassembled WGS sequence"/>
</dbReference>
<evidence type="ECO:0000313" key="2">
    <source>
        <dbReference type="EMBL" id="PRY46847.1"/>
    </source>
</evidence>